<evidence type="ECO:0000313" key="4">
    <source>
        <dbReference type="Proteomes" id="UP000502248"/>
    </source>
</evidence>
<dbReference type="InterPro" id="IPR012854">
    <property type="entry name" value="Cu_amine_oxidase-like_N"/>
</dbReference>
<accession>A0A7Z2VN56</accession>
<evidence type="ECO:0000313" key="3">
    <source>
        <dbReference type="EMBL" id="QJD86086.1"/>
    </source>
</evidence>
<dbReference type="Gene3D" id="3.30.457.10">
    <property type="entry name" value="Copper amine oxidase-like, N-terminal domain"/>
    <property type="match status" value="1"/>
</dbReference>
<dbReference type="SUPFAM" id="SSF55383">
    <property type="entry name" value="Copper amine oxidase, domain N"/>
    <property type="match status" value="1"/>
</dbReference>
<dbReference type="Proteomes" id="UP000502248">
    <property type="component" value="Chromosome"/>
</dbReference>
<keyword evidence="1" id="KW-0732">Signal</keyword>
<dbReference type="EMBL" id="CP051680">
    <property type="protein sequence ID" value="QJD86086.1"/>
    <property type="molecule type" value="Genomic_DNA"/>
</dbReference>
<feature type="signal peptide" evidence="1">
    <location>
        <begin position="1"/>
        <end position="25"/>
    </location>
</feature>
<dbReference type="Pfam" id="PF07833">
    <property type="entry name" value="Cu_amine_oxidN1"/>
    <property type="match status" value="1"/>
</dbReference>
<organism evidence="3 4">
    <name type="scientific">Cohnella herbarum</name>
    <dbReference type="NCBI Taxonomy" id="2728023"/>
    <lineage>
        <taxon>Bacteria</taxon>
        <taxon>Bacillati</taxon>
        <taxon>Bacillota</taxon>
        <taxon>Bacilli</taxon>
        <taxon>Bacillales</taxon>
        <taxon>Paenibacillaceae</taxon>
        <taxon>Cohnella</taxon>
    </lineage>
</organism>
<feature type="chain" id="PRO_5030520747" evidence="1">
    <location>
        <begin position="26"/>
        <end position="1027"/>
    </location>
</feature>
<dbReference type="KEGG" id="cheb:HH215_24850"/>
<reference evidence="3 4" key="1">
    <citation type="submission" date="2020-04" db="EMBL/GenBank/DDBJ databases">
        <title>Genome sequencing of novel species.</title>
        <authorList>
            <person name="Heo J."/>
            <person name="Kim S.-J."/>
            <person name="Kim J.-S."/>
            <person name="Hong S.-B."/>
            <person name="Kwon S.-W."/>
        </authorList>
    </citation>
    <scope>NUCLEOTIDE SEQUENCE [LARGE SCALE GENOMIC DNA]</scope>
    <source>
        <strain evidence="3 4">MFER-1</strain>
    </source>
</reference>
<proteinExistence type="predicted"/>
<protein>
    <submittedName>
        <fullName evidence="3">Copper amine oxidase N-terminal domain-containing protein</fullName>
    </submittedName>
</protein>
<name>A0A7Z2VN56_9BACL</name>
<gene>
    <name evidence="3" type="ORF">HH215_24850</name>
</gene>
<dbReference type="AlphaFoldDB" id="A0A7Z2VN56"/>
<evidence type="ECO:0000256" key="1">
    <source>
        <dbReference type="SAM" id="SignalP"/>
    </source>
</evidence>
<sequence length="1027" mass="109135">MRKFISTLAAIVMLFSVIHLPEAKAASAIKIVIDGQVLSTDQAPVAIAGYTFVPLRGIFEALNARVQWNQKAQTVTATKRDTTIVLRIGASTATINNQTVTLDAPARAIGGRTMVPVRFVSEALGDDVLWDKSTQSVIITTKAVKQVGAVSSVAVSTVPQYGDGRDLQVNFTPPSDQSNVDSYRILVVKAENASAFNLAKAQTVSSLNYAFVSKSNAYSKISLTEQSRDVDGALLRTNQAYKVFVLTAGQDTYALSSSSVSISLSASPSVSAVTNVKIDDVGDFGDGRDLQVSFTKASNESNITGYRVMIVKSSQASSFNLTTANGMSSSYYSTVSKTNANTLTYTFNSSSRDTSGDTLRNGVAYTAFVLSVSSNTGTTKHGLSAGSASVTLGASAQVATITNVEDVDNYGDARDLKVSFNKAADESRISAYRIFVVRESDYSSFNLTEANKVSSASYSDQYRTGNSNYSVTLPSSLRDTKGRYIESGVAYRVFVMGVSSNSSYYPNTLSSPSRSISLVDNGVMAVTNVYGRDVADTNSGQDLRVTFTKAYNETKIGQYRVFVVREGNASNFTLATAVAMNNYTVVNKTGVDISLELTAASRDTSGVLIQAGVSYRIFVLSVGAGTSYGTNALSSASPAITLANTGVVTAVTNLYAYDATDYNDSRDLRVTFTKASNESNIDHYRVFVVRNEHVNNFNLNTANSISDSRNYSNIPKKAADIDTTLPAGVRDIYGQPIVNGVDYRIFVLSVGYGVSYGTNVLSAPSPVVRLTNTGTVTAVSNVTASDVSDNNNGSDMFVSFNKAAVESNISQYRIFVVKDITAGTFDLTKAIANGNYTSVIPRNSNINMPLTSSTLDVDGMQVQNNTPYRVFVLSVGGGAYAGTNVLSLASPAITLTSPILPVPPVTSLGLFDVGDTNTASDLQVSYTKAGDESGIDSYRIFVVEENDARSFNLSWATGVVAGLYTAMPTGTDFNLPLSSAMKDVRGADIQNGKSYRVFVLSVGKNAMNSTLSAPSNPVPLASPPPLV</sequence>
<keyword evidence="4" id="KW-1185">Reference proteome</keyword>
<dbReference type="RefSeq" id="WP_169282338.1">
    <property type="nucleotide sequence ID" value="NZ_CP051680.1"/>
</dbReference>
<evidence type="ECO:0000259" key="2">
    <source>
        <dbReference type="Pfam" id="PF07833"/>
    </source>
</evidence>
<dbReference type="InterPro" id="IPR036582">
    <property type="entry name" value="Mao_N_sf"/>
</dbReference>
<feature type="domain" description="Copper amine oxidase-like N-terminal" evidence="2">
    <location>
        <begin position="32"/>
        <end position="139"/>
    </location>
</feature>